<dbReference type="Proteomes" id="UP000271162">
    <property type="component" value="Unassembled WGS sequence"/>
</dbReference>
<evidence type="ECO:0000259" key="1">
    <source>
        <dbReference type="Pfam" id="PF01683"/>
    </source>
</evidence>
<dbReference type="Pfam" id="PF01683">
    <property type="entry name" value="EB"/>
    <property type="match status" value="1"/>
</dbReference>
<keyword evidence="3" id="KW-1185">Reference proteome</keyword>
<dbReference type="EMBL" id="UYSL01000443">
    <property type="protein sequence ID" value="VDL63795.1"/>
    <property type="molecule type" value="Genomic_DNA"/>
</dbReference>
<protein>
    <submittedName>
        <fullName evidence="4">EB domain-containing protein</fullName>
    </submittedName>
</protein>
<reference evidence="4" key="1">
    <citation type="submission" date="2017-02" db="UniProtKB">
        <authorList>
            <consortium name="WormBaseParasite"/>
        </authorList>
    </citation>
    <scope>IDENTIFICATION</scope>
</reference>
<dbReference type="OMA" id="RSCCVEC"/>
<dbReference type="AlphaFoldDB" id="A0A0N4XE44"/>
<evidence type="ECO:0000313" key="4">
    <source>
        <dbReference type="WBParaSite" id="NBR_0000079601-mRNA-1"/>
    </source>
</evidence>
<accession>A0A0N4XE44</accession>
<dbReference type="STRING" id="27835.A0A0N4XE44"/>
<organism evidence="4">
    <name type="scientific">Nippostrongylus brasiliensis</name>
    <name type="common">Rat hookworm</name>
    <dbReference type="NCBI Taxonomy" id="27835"/>
    <lineage>
        <taxon>Eukaryota</taxon>
        <taxon>Metazoa</taxon>
        <taxon>Ecdysozoa</taxon>
        <taxon>Nematoda</taxon>
        <taxon>Chromadorea</taxon>
        <taxon>Rhabditida</taxon>
        <taxon>Rhabditina</taxon>
        <taxon>Rhabditomorpha</taxon>
        <taxon>Strongyloidea</taxon>
        <taxon>Heligmosomidae</taxon>
        <taxon>Nippostrongylus</taxon>
    </lineage>
</organism>
<proteinExistence type="predicted"/>
<dbReference type="WBParaSite" id="NBR_0000079601-mRNA-1">
    <property type="protein sequence ID" value="NBR_0000079601-mRNA-1"/>
    <property type="gene ID" value="NBR_0000079601"/>
</dbReference>
<evidence type="ECO:0000313" key="2">
    <source>
        <dbReference type="EMBL" id="VDL63795.1"/>
    </source>
</evidence>
<dbReference type="InterPro" id="IPR006149">
    <property type="entry name" value="EB_dom"/>
</dbReference>
<gene>
    <name evidence="2" type="ORF">NBR_LOCUS797</name>
</gene>
<feature type="domain" description="EB" evidence="1">
    <location>
        <begin position="104"/>
        <end position="141"/>
    </location>
</feature>
<evidence type="ECO:0000313" key="3">
    <source>
        <dbReference type="Proteomes" id="UP000271162"/>
    </source>
</evidence>
<name>A0A0N4XE44_NIPBR</name>
<reference evidence="2 3" key="2">
    <citation type="submission" date="2018-11" db="EMBL/GenBank/DDBJ databases">
        <authorList>
            <consortium name="Pathogen Informatics"/>
        </authorList>
    </citation>
    <scope>NUCLEOTIDE SEQUENCE [LARGE SCALE GENOMIC DNA]</scope>
</reference>
<sequence length="475" mass="53331">MSPVLASGAAYHYMQPQQTYVAQPAPFLPAAPVQYAAAAVYQQQVQYPPAPAPVPVQPHYETPQVLPSYPHQQQPMPIPTAPAPVYETSTLPTTRLLDDAPSIAYPGAFCRVPDVVCVGGSVCTNNVCVCRRGEEIVNQQCEKVEVPLVTEFPTTTTTVATTQVTETSPAVTTVYRPPCVNCCPPNVPNCPSPVIRINLKSMPSDTSDSSFSLSDDSISEDDAYVYCRLSQKPIDKDTPKPTLERWRSCRDSGFVENLQPQADCPDLEKSTRNFDDHLYYNILPFQRSKVDHDYTYPAFVTDQLEEKPDKNTVNVRKLRKRIRRSDSYLSTLSTRTVVNGARPYHGPRPDQDSPHIRATFKKTSFQRRSCCVECREEELCKAETVVDRCPASTNKAKNYEEIQLFGRLVLIALEELRAEPNGAERAAMLQRKVEKILRLRTGLDLSTTNEDTEKNAALFGKFVNLWVERENPLRR</sequence>